<dbReference type="SUPFAM" id="SSF53335">
    <property type="entry name" value="S-adenosyl-L-methionine-dependent methyltransferases"/>
    <property type="match status" value="1"/>
</dbReference>
<evidence type="ECO:0000259" key="1">
    <source>
        <dbReference type="Pfam" id="PF08242"/>
    </source>
</evidence>
<sequence length="272" mass="32210">MSFSPKLFSKTKYHLSYVPKYAQQYVKLFNWRKKSKILDIGTGPGHLLSLVEPLFPKDYAEIVCLDKSEKMIKYFDSMKKDPRMKSYKMDIQTAELPNELKGRFDFIFSCNTLMYLSDIRQAFDNISQMLTRNGELFFIFAKKADVYDFYKSMSKIEKWAPYMNEFNNWRNYFDTDNPTDVLKTELNRVGIEVLKSEQIDLIFEDDDKQNFIEVYDSLDSISEDIPETEILQYKKDYHKAMSHKFIGIRNGYNRMKYKLDFGSVVVGARKTC</sequence>
<feature type="domain" description="Methyltransferase type 12" evidence="1">
    <location>
        <begin position="38"/>
        <end position="136"/>
    </location>
</feature>
<evidence type="ECO:0000313" key="3">
    <source>
        <dbReference type="Proteomes" id="UP001431783"/>
    </source>
</evidence>
<comment type="caution">
    <text evidence="2">The sequence shown here is derived from an EMBL/GenBank/DDBJ whole genome shotgun (WGS) entry which is preliminary data.</text>
</comment>
<dbReference type="InterPro" id="IPR029063">
    <property type="entry name" value="SAM-dependent_MTases_sf"/>
</dbReference>
<dbReference type="Pfam" id="PF08242">
    <property type="entry name" value="Methyltransf_12"/>
    <property type="match status" value="1"/>
</dbReference>
<dbReference type="Gene3D" id="3.40.50.150">
    <property type="entry name" value="Vaccinia Virus protein VP39"/>
    <property type="match status" value="1"/>
</dbReference>
<accession>A0AAW1V460</accession>
<dbReference type="PANTHER" id="PTHR43861:SF1">
    <property type="entry name" value="TRANS-ACONITATE 2-METHYLTRANSFERASE"/>
    <property type="match status" value="1"/>
</dbReference>
<name>A0AAW1V460_9CUCU</name>
<proteinExistence type="predicted"/>
<gene>
    <name evidence="2" type="ORF">WA026_023062</name>
</gene>
<dbReference type="InterPro" id="IPR013217">
    <property type="entry name" value="Methyltransf_12"/>
</dbReference>
<evidence type="ECO:0000313" key="2">
    <source>
        <dbReference type="EMBL" id="KAK9887512.1"/>
    </source>
</evidence>
<protein>
    <recommendedName>
        <fullName evidence="1">Methyltransferase type 12 domain-containing protein</fullName>
    </recommendedName>
</protein>
<dbReference type="EMBL" id="JARQZJ010000112">
    <property type="protein sequence ID" value="KAK9887512.1"/>
    <property type="molecule type" value="Genomic_DNA"/>
</dbReference>
<dbReference type="PANTHER" id="PTHR43861">
    <property type="entry name" value="TRANS-ACONITATE 2-METHYLTRANSFERASE-RELATED"/>
    <property type="match status" value="1"/>
</dbReference>
<keyword evidence="3" id="KW-1185">Reference proteome</keyword>
<reference evidence="2 3" key="1">
    <citation type="submission" date="2023-03" db="EMBL/GenBank/DDBJ databases">
        <title>Genome insight into feeding habits of ladybird beetles.</title>
        <authorList>
            <person name="Li H.-S."/>
            <person name="Huang Y.-H."/>
            <person name="Pang H."/>
        </authorList>
    </citation>
    <scope>NUCLEOTIDE SEQUENCE [LARGE SCALE GENOMIC DNA]</scope>
    <source>
        <strain evidence="2">SYSU_2023b</strain>
        <tissue evidence="2">Whole body</tissue>
    </source>
</reference>
<organism evidence="2 3">
    <name type="scientific">Henosepilachna vigintioctopunctata</name>
    <dbReference type="NCBI Taxonomy" id="420089"/>
    <lineage>
        <taxon>Eukaryota</taxon>
        <taxon>Metazoa</taxon>
        <taxon>Ecdysozoa</taxon>
        <taxon>Arthropoda</taxon>
        <taxon>Hexapoda</taxon>
        <taxon>Insecta</taxon>
        <taxon>Pterygota</taxon>
        <taxon>Neoptera</taxon>
        <taxon>Endopterygota</taxon>
        <taxon>Coleoptera</taxon>
        <taxon>Polyphaga</taxon>
        <taxon>Cucujiformia</taxon>
        <taxon>Coccinelloidea</taxon>
        <taxon>Coccinellidae</taxon>
        <taxon>Epilachninae</taxon>
        <taxon>Epilachnini</taxon>
        <taxon>Henosepilachna</taxon>
    </lineage>
</organism>
<dbReference type="AlphaFoldDB" id="A0AAW1V460"/>
<dbReference type="Proteomes" id="UP001431783">
    <property type="component" value="Unassembled WGS sequence"/>
</dbReference>
<dbReference type="CDD" id="cd02440">
    <property type="entry name" value="AdoMet_MTases"/>
    <property type="match status" value="1"/>
</dbReference>